<sequence length="99" mass="11294">MRGIQGEYSAWRTGSAKVQSGEKTPLANLRIDWPEVMDLGHGVEMGLIELLVMQIGILLLALLLSWMTYRMIRSVLREAAEDWRAILEQLGKVDRNDLR</sequence>
<keyword evidence="1" id="KW-1133">Transmembrane helix</keyword>
<organism evidence="2">
    <name type="scientific">viral metagenome</name>
    <dbReference type="NCBI Taxonomy" id="1070528"/>
    <lineage>
        <taxon>unclassified sequences</taxon>
        <taxon>metagenomes</taxon>
        <taxon>organismal metagenomes</taxon>
    </lineage>
</organism>
<evidence type="ECO:0000313" key="2">
    <source>
        <dbReference type="EMBL" id="QJA99795.1"/>
    </source>
</evidence>
<dbReference type="EMBL" id="MT143850">
    <property type="protein sequence ID" value="QJB03528.1"/>
    <property type="molecule type" value="Genomic_DNA"/>
</dbReference>
<reference evidence="2" key="1">
    <citation type="submission" date="2020-03" db="EMBL/GenBank/DDBJ databases">
        <title>The deep terrestrial virosphere.</title>
        <authorList>
            <person name="Holmfeldt K."/>
            <person name="Nilsson E."/>
            <person name="Simone D."/>
            <person name="Lopez-Fernandez M."/>
            <person name="Wu X."/>
            <person name="de Brujin I."/>
            <person name="Lundin D."/>
            <person name="Andersson A."/>
            <person name="Bertilsson S."/>
            <person name="Dopson M."/>
        </authorList>
    </citation>
    <scope>NUCLEOTIDE SEQUENCE</scope>
    <source>
        <strain evidence="2">MM171A00884</strain>
        <strain evidence="3">MM171B00661</strain>
    </source>
</reference>
<keyword evidence="1" id="KW-0812">Transmembrane</keyword>
<protein>
    <submittedName>
        <fullName evidence="2">Uncharacterized protein</fullName>
    </submittedName>
</protein>
<gene>
    <name evidence="2" type="ORF">MM171A00884_0007</name>
    <name evidence="3" type="ORF">MM171B00661_0007</name>
</gene>
<dbReference type="AlphaFoldDB" id="A0A6M3M3N3"/>
<name>A0A6M3M3N3_9ZZZZ</name>
<dbReference type="EMBL" id="MT143668">
    <property type="protein sequence ID" value="QJA99795.1"/>
    <property type="molecule type" value="Genomic_DNA"/>
</dbReference>
<proteinExistence type="predicted"/>
<evidence type="ECO:0000256" key="1">
    <source>
        <dbReference type="SAM" id="Phobius"/>
    </source>
</evidence>
<feature type="transmembrane region" description="Helical" evidence="1">
    <location>
        <begin position="47"/>
        <end position="67"/>
    </location>
</feature>
<accession>A0A6M3M3N3</accession>
<keyword evidence="1" id="KW-0472">Membrane</keyword>
<evidence type="ECO:0000313" key="3">
    <source>
        <dbReference type="EMBL" id="QJB03528.1"/>
    </source>
</evidence>